<name>A0A914CDZ5_9BILA</name>
<proteinExistence type="predicted"/>
<dbReference type="Proteomes" id="UP000887540">
    <property type="component" value="Unplaced"/>
</dbReference>
<evidence type="ECO:0000313" key="2">
    <source>
        <dbReference type="WBParaSite" id="ACRNAN_Path_920.g3545.t1"/>
    </source>
</evidence>
<evidence type="ECO:0000313" key="1">
    <source>
        <dbReference type="Proteomes" id="UP000887540"/>
    </source>
</evidence>
<dbReference type="WBParaSite" id="ACRNAN_Path_920.g3545.t1">
    <property type="protein sequence ID" value="ACRNAN_Path_920.g3545.t1"/>
    <property type="gene ID" value="ACRNAN_Path_920.g3545"/>
</dbReference>
<reference evidence="2" key="1">
    <citation type="submission" date="2022-11" db="UniProtKB">
        <authorList>
            <consortium name="WormBaseParasite"/>
        </authorList>
    </citation>
    <scope>IDENTIFICATION</scope>
</reference>
<sequence length="84" mass="9657">MSIFKKFSKVVKDTVPIDDMDFDERSRPKISITKGRKDGSLSGLDSEKTYHHDFYNDFGDLFNPNIGSNWKPKSPLVAKRNFSN</sequence>
<protein>
    <submittedName>
        <fullName evidence="2">Uncharacterized protein</fullName>
    </submittedName>
</protein>
<keyword evidence="1" id="KW-1185">Reference proteome</keyword>
<accession>A0A914CDZ5</accession>
<dbReference type="AlphaFoldDB" id="A0A914CDZ5"/>
<organism evidence="1 2">
    <name type="scientific">Acrobeloides nanus</name>
    <dbReference type="NCBI Taxonomy" id="290746"/>
    <lineage>
        <taxon>Eukaryota</taxon>
        <taxon>Metazoa</taxon>
        <taxon>Ecdysozoa</taxon>
        <taxon>Nematoda</taxon>
        <taxon>Chromadorea</taxon>
        <taxon>Rhabditida</taxon>
        <taxon>Tylenchina</taxon>
        <taxon>Cephalobomorpha</taxon>
        <taxon>Cephaloboidea</taxon>
        <taxon>Cephalobidae</taxon>
        <taxon>Acrobeloides</taxon>
    </lineage>
</organism>